<dbReference type="SUPFAM" id="SSF51658">
    <property type="entry name" value="Xylose isomerase-like"/>
    <property type="match status" value="1"/>
</dbReference>
<dbReference type="InterPro" id="IPR013022">
    <property type="entry name" value="Xyl_isomerase-like_TIM-brl"/>
</dbReference>
<dbReference type="Proteomes" id="UP000229834">
    <property type="component" value="Unassembled WGS sequence"/>
</dbReference>
<organism evidence="2 3">
    <name type="scientific">Candidatus Zambryskibacteria bacterium CG11_big_fil_rev_8_21_14_0_20_40_24</name>
    <dbReference type="NCBI Taxonomy" id="1975116"/>
    <lineage>
        <taxon>Bacteria</taxon>
        <taxon>Candidatus Zambryskiibacteriota</taxon>
    </lineage>
</organism>
<name>A0A2H0K763_9BACT</name>
<dbReference type="EMBL" id="PCVC01000018">
    <property type="protein sequence ID" value="PIQ67088.1"/>
    <property type="molecule type" value="Genomic_DNA"/>
</dbReference>
<sequence length="274" mass="30934">MKIGIVQGRIIYSGGTLQKFPDKLWFKELSLAHDIGFDYIEWLADSSYNEENPVWSGKDLDEVFLGIKESGLTPYSICIDHIMSRPLTDDNVYKKESSYQDLVSIIQNAYSFGVKKFILPILESASVRKSERKISDLKLILLKIIKEMENKDVIFCLETDLSAQEHLMLLSNLPMNIGVCYDTGNRTFLGYTPKDEIPIMAERIFHVHVKDKSANGKNVMLGTGTVNFKETFSVLHGVGYSGSFTLETSRDTDEKRAAKTNLAFALEYLKASGF</sequence>
<protein>
    <recommendedName>
        <fullName evidence="1">Xylose isomerase-like TIM barrel domain-containing protein</fullName>
    </recommendedName>
</protein>
<dbReference type="InterPro" id="IPR050312">
    <property type="entry name" value="IolE/XylAMocC-like"/>
</dbReference>
<evidence type="ECO:0000259" key="1">
    <source>
        <dbReference type="Pfam" id="PF01261"/>
    </source>
</evidence>
<dbReference type="Gene3D" id="3.20.20.150">
    <property type="entry name" value="Divalent-metal-dependent TIM barrel enzymes"/>
    <property type="match status" value="1"/>
</dbReference>
<gene>
    <name evidence="2" type="ORF">COV95_00620</name>
</gene>
<evidence type="ECO:0000313" key="2">
    <source>
        <dbReference type="EMBL" id="PIQ67088.1"/>
    </source>
</evidence>
<proteinExistence type="predicted"/>
<comment type="caution">
    <text evidence="2">The sequence shown here is derived from an EMBL/GenBank/DDBJ whole genome shotgun (WGS) entry which is preliminary data.</text>
</comment>
<feature type="domain" description="Xylose isomerase-like TIM barrel" evidence="1">
    <location>
        <begin position="30"/>
        <end position="264"/>
    </location>
</feature>
<dbReference type="InterPro" id="IPR036237">
    <property type="entry name" value="Xyl_isomerase-like_sf"/>
</dbReference>
<dbReference type="AlphaFoldDB" id="A0A2H0K763"/>
<dbReference type="Pfam" id="PF01261">
    <property type="entry name" value="AP_endonuc_2"/>
    <property type="match status" value="1"/>
</dbReference>
<reference evidence="2 3" key="1">
    <citation type="submission" date="2017-09" db="EMBL/GenBank/DDBJ databases">
        <title>Depth-based differentiation of microbial function through sediment-hosted aquifers and enrichment of novel symbionts in the deep terrestrial subsurface.</title>
        <authorList>
            <person name="Probst A.J."/>
            <person name="Ladd B."/>
            <person name="Jarett J.K."/>
            <person name="Geller-Mcgrath D.E."/>
            <person name="Sieber C.M."/>
            <person name="Emerson J.B."/>
            <person name="Anantharaman K."/>
            <person name="Thomas B.C."/>
            <person name="Malmstrom R."/>
            <person name="Stieglmeier M."/>
            <person name="Klingl A."/>
            <person name="Woyke T."/>
            <person name="Ryan C.M."/>
            <person name="Banfield J.F."/>
        </authorList>
    </citation>
    <scope>NUCLEOTIDE SEQUENCE [LARGE SCALE GENOMIC DNA]</scope>
    <source>
        <strain evidence="2">CG11_big_fil_rev_8_21_14_0_20_40_24</strain>
    </source>
</reference>
<evidence type="ECO:0000313" key="3">
    <source>
        <dbReference type="Proteomes" id="UP000229834"/>
    </source>
</evidence>
<dbReference type="PANTHER" id="PTHR12110:SF53">
    <property type="entry name" value="BLR5974 PROTEIN"/>
    <property type="match status" value="1"/>
</dbReference>
<dbReference type="PANTHER" id="PTHR12110">
    <property type="entry name" value="HYDROXYPYRUVATE ISOMERASE"/>
    <property type="match status" value="1"/>
</dbReference>
<accession>A0A2H0K763</accession>